<comment type="caution">
    <text evidence="3">The sequence shown here is derived from an EMBL/GenBank/DDBJ whole genome shotgun (WGS) entry which is preliminary data.</text>
</comment>
<dbReference type="EMBL" id="VSSR01000042">
    <property type="protein sequence ID" value="TYL80165.1"/>
    <property type="molecule type" value="Genomic_DNA"/>
</dbReference>
<dbReference type="InterPro" id="IPR006429">
    <property type="entry name" value="Phage_lambda_portal"/>
</dbReference>
<dbReference type="Proteomes" id="UP000324853">
    <property type="component" value="Unassembled WGS sequence"/>
</dbReference>
<proteinExistence type="predicted"/>
<evidence type="ECO:0000313" key="4">
    <source>
        <dbReference type="Proteomes" id="UP000324853"/>
    </source>
</evidence>
<organism evidence="3 4">
    <name type="scientific">Bradyrhizobium cytisi</name>
    <dbReference type="NCBI Taxonomy" id="515489"/>
    <lineage>
        <taxon>Bacteria</taxon>
        <taxon>Pseudomonadati</taxon>
        <taxon>Pseudomonadota</taxon>
        <taxon>Alphaproteobacteria</taxon>
        <taxon>Hyphomicrobiales</taxon>
        <taxon>Nitrobacteraceae</taxon>
        <taxon>Bradyrhizobium</taxon>
    </lineage>
</organism>
<keyword evidence="1" id="KW-0175">Coiled coil</keyword>
<feature type="coiled-coil region" evidence="1">
    <location>
        <begin position="482"/>
        <end position="513"/>
    </location>
</feature>
<accession>A0A5S4WJH0</accession>
<name>A0A5S4WJH0_9BRAD</name>
<evidence type="ECO:0000256" key="2">
    <source>
        <dbReference type="SAM" id="MobiDB-lite"/>
    </source>
</evidence>
<sequence length="549" mass="60205">MTLAIYDDAGRPVSADRIAAIRSGYGDVPEPAYRSGGFRGQEFAAWAPPPTSADSAVLPYRDLSVARTRDVVRNDPTAASGVARLVEMLVGAKLTLSSKPDARALGLDATDKGHRKILRDLSGAIESEWYQFGNDPQRRCDAQQRLSINGIFRLLARTFATMNETTAVMKWKPARGGRYATCVRAVDPDRLSNPYSQPTTQALRGGIEFDDDGVPLGYHLRNGHPADWYIVPPPLTWTRIPARTATGRPVFIHGFEPEREDQARAMTPFAALVKRLHMVGKFSDTELASATVNALFAAFVKSSLPVGEATAAFTPQTVQTLEGKRLNYWAENPARIGGVRIPVMPIGDEIQINSSPRQTTAFPDFQKAFLQSIAAALGISYQQLSGDWESINYSSARAALNEVWRHIQMLFAAFVDQVVLPIHYCQLEEAFDRGYIKPPVGCPDFWDMPGAYLRSRWIGPGRGYVDPVKEAQGASLRMGAMISTLEDECADLGRDLEDTLDQIANEEEMLKERSLTRVISAGSGLQPDPSDAGNDEDPSEKASDKKANA</sequence>
<reference evidence="3 4" key="1">
    <citation type="submission" date="2019-08" db="EMBL/GenBank/DDBJ databases">
        <title>Bradyrhizobium hipponensis sp. nov., a rhizobium isolated from a Lupinus angustifolius root nodule in Tunisia.</title>
        <authorList>
            <person name="Off K."/>
            <person name="Rejili M."/>
            <person name="Mars M."/>
            <person name="Brachmann A."/>
            <person name="Marin M."/>
        </authorList>
    </citation>
    <scope>NUCLEOTIDE SEQUENCE [LARGE SCALE GENOMIC DNA]</scope>
    <source>
        <strain evidence="3 4">CTAW11</strain>
    </source>
</reference>
<keyword evidence="4" id="KW-1185">Reference proteome</keyword>
<gene>
    <name evidence="3" type="ORF">FXB38_24670</name>
</gene>
<dbReference type="AlphaFoldDB" id="A0A5S4WJH0"/>
<dbReference type="Pfam" id="PF05136">
    <property type="entry name" value="Phage_portal_2"/>
    <property type="match status" value="1"/>
</dbReference>
<feature type="region of interest" description="Disordered" evidence="2">
    <location>
        <begin position="516"/>
        <end position="549"/>
    </location>
</feature>
<protein>
    <submittedName>
        <fullName evidence="3">Phage portal protein</fullName>
    </submittedName>
</protein>
<dbReference type="GO" id="GO:0019068">
    <property type="term" value="P:virion assembly"/>
    <property type="evidence" value="ECO:0007669"/>
    <property type="project" value="InterPro"/>
</dbReference>
<feature type="compositionally biased region" description="Basic and acidic residues" evidence="2">
    <location>
        <begin position="539"/>
        <end position="549"/>
    </location>
</feature>
<dbReference type="OrthoDB" id="9770450at2"/>
<dbReference type="GO" id="GO:0005198">
    <property type="term" value="F:structural molecule activity"/>
    <property type="evidence" value="ECO:0007669"/>
    <property type="project" value="InterPro"/>
</dbReference>
<evidence type="ECO:0000256" key="1">
    <source>
        <dbReference type="SAM" id="Coils"/>
    </source>
</evidence>
<dbReference type="NCBIfam" id="TIGR01539">
    <property type="entry name" value="portal_lambda"/>
    <property type="match status" value="1"/>
</dbReference>
<dbReference type="RefSeq" id="WP_148753548.1">
    <property type="nucleotide sequence ID" value="NZ_VSSR01000042.1"/>
</dbReference>
<evidence type="ECO:0000313" key="3">
    <source>
        <dbReference type="EMBL" id="TYL80165.1"/>
    </source>
</evidence>